<comment type="caution">
    <text evidence="1">The sequence shown here is derived from an EMBL/GenBank/DDBJ whole genome shotgun (WGS) entry which is preliminary data.</text>
</comment>
<protein>
    <submittedName>
        <fullName evidence="1">Uncharacterized protein</fullName>
    </submittedName>
</protein>
<reference evidence="2" key="1">
    <citation type="journal article" date="2019" name="Int. J. Syst. Evol. Microbiol.">
        <title>The Global Catalogue of Microorganisms (GCM) 10K type strain sequencing project: providing services to taxonomists for standard genome sequencing and annotation.</title>
        <authorList>
            <consortium name="The Broad Institute Genomics Platform"/>
            <consortium name="The Broad Institute Genome Sequencing Center for Infectious Disease"/>
            <person name="Wu L."/>
            <person name="Ma J."/>
        </authorList>
    </citation>
    <scope>NUCLEOTIDE SEQUENCE [LARGE SCALE GENOMIC DNA]</scope>
    <source>
        <strain evidence="2">JCM 16114</strain>
    </source>
</reference>
<organism evidence="1 2">
    <name type="scientific">Nonomuraea monospora</name>
    <dbReference type="NCBI Taxonomy" id="568818"/>
    <lineage>
        <taxon>Bacteria</taxon>
        <taxon>Bacillati</taxon>
        <taxon>Actinomycetota</taxon>
        <taxon>Actinomycetes</taxon>
        <taxon>Streptosporangiales</taxon>
        <taxon>Streptosporangiaceae</taxon>
        <taxon>Nonomuraea</taxon>
    </lineage>
</organism>
<evidence type="ECO:0000313" key="1">
    <source>
        <dbReference type="EMBL" id="GAA2205523.1"/>
    </source>
</evidence>
<sequence>MNLSLYVEGAAESQSLKEWLMADEDIRRDIRWETPSPDPGKLGPASEILQLILDRADALTPTIIAVLVWLRSLRGSITVEVKNQKRSVKITSQRVRGISADRINELAREVRRSLDEE</sequence>
<dbReference type="EMBL" id="BAAAQX010000002">
    <property type="protein sequence ID" value="GAA2205523.1"/>
    <property type="molecule type" value="Genomic_DNA"/>
</dbReference>
<name>A0ABP5P4P1_9ACTN</name>
<dbReference type="Proteomes" id="UP001499843">
    <property type="component" value="Unassembled WGS sequence"/>
</dbReference>
<gene>
    <name evidence="1" type="ORF">GCM10009850_009810</name>
</gene>
<dbReference type="RefSeq" id="WP_344471032.1">
    <property type="nucleotide sequence ID" value="NZ_BAAAQX010000002.1"/>
</dbReference>
<accession>A0ABP5P4P1</accession>
<keyword evidence="2" id="KW-1185">Reference proteome</keyword>
<evidence type="ECO:0000313" key="2">
    <source>
        <dbReference type="Proteomes" id="UP001499843"/>
    </source>
</evidence>
<proteinExistence type="predicted"/>
<dbReference type="Pfam" id="PF19953">
    <property type="entry name" value="EACC1"/>
    <property type="match status" value="1"/>
</dbReference>
<dbReference type="InterPro" id="IPR045428">
    <property type="entry name" value="EACC1"/>
</dbReference>